<proteinExistence type="inferred from homology"/>
<evidence type="ECO:0000313" key="6">
    <source>
        <dbReference type="Proteomes" id="UP000094065"/>
    </source>
</evidence>
<dbReference type="GO" id="GO:0003723">
    <property type="term" value="F:RNA binding"/>
    <property type="evidence" value="ECO:0007669"/>
    <property type="project" value="TreeGrafter"/>
</dbReference>
<dbReference type="GO" id="GO:0005655">
    <property type="term" value="C:nucleolar ribonuclease P complex"/>
    <property type="evidence" value="ECO:0007669"/>
    <property type="project" value="TreeGrafter"/>
</dbReference>
<reference evidence="5 6" key="1">
    <citation type="submission" date="2016-06" db="EMBL/GenBank/DDBJ databases">
        <title>Evolution of pathogenesis and genome organization in the Tremellales.</title>
        <authorList>
            <person name="Cuomo C."/>
            <person name="Litvintseva A."/>
            <person name="Heitman J."/>
            <person name="Chen Y."/>
            <person name="Sun S."/>
            <person name="Springer D."/>
            <person name="Dromer F."/>
            <person name="Young S."/>
            <person name="Zeng Q."/>
            <person name="Chapman S."/>
            <person name="Gujja S."/>
            <person name="Saif S."/>
            <person name="Birren B."/>
        </authorList>
    </citation>
    <scope>NUCLEOTIDE SEQUENCE [LARGE SCALE GENOMIC DNA]</scope>
    <source>
        <strain evidence="5 6">CBS 6039</strain>
    </source>
</reference>
<feature type="region of interest" description="Disordered" evidence="4">
    <location>
        <begin position="1"/>
        <end position="45"/>
    </location>
</feature>
<dbReference type="EMBL" id="AWGJ01000004">
    <property type="protein sequence ID" value="ODN80975.1"/>
    <property type="molecule type" value="Genomic_DNA"/>
</dbReference>
<dbReference type="GO" id="GO:0008033">
    <property type="term" value="P:tRNA processing"/>
    <property type="evidence" value="ECO:0007669"/>
    <property type="project" value="UniProtKB-KW"/>
</dbReference>
<evidence type="ECO:0000256" key="1">
    <source>
        <dbReference type="ARBA" id="ARBA00004123"/>
    </source>
</evidence>
<dbReference type="Pfam" id="PF01876">
    <property type="entry name" value="RNase_P_p30"/>
    <property type="match status" value="1"/>
</dbReference>
<name>A0A1E3HXV4_9TREE</name>
<dbReference type="OrthoDB" id="17948at2759"/>
<evidence type="ECO:0000313" key="5">
    <source>
        <dbReference type="EMBL" id="ODN80975.1"/>
    </source>
</evidence>
<accession>A0A1E3HXV4</accession>
<sequence length="350" mass="37999">MYYDLFTPFPIPAAQADQSATKKSKKAKGKAPAPTPSASPAPVKENLDCWDGLERQERDDVARRLAMIGHLGYSVTALTISISEATNHVHPSPFLNKLPFPDLDPRSSKFSAPGSSNPGRQPLVQVARYHVRLDDGKAHCFTAANTQALRAYDILSVAPTTEKSFQLACTDLSNPGPNQISIITLPLHERPFTFRFNHKQMRQASRNGAVFELLYSAALFSPPSTPPDLARRYRQNFLSNAREVVRITGGKGIIFSSGPSSGNEAGLRGCLDVVNLGTMIGMPANLAKEAVEKTPKMVLLRAQSRKTFKAIMTIPKYVPAPVEDTETESGKRPADVEGAGGESKKVKVST</sequence>
<dbReference type="InterPro" id="IPR016195">
    <property type="entry name" value="Pol/histidinol_Pase-like"/>
</dbReference>
<dbReference type="SUPFAM" id="SSF89550">
    <property type="entry name" value="PHP domain-like"/>
    <property type="match status" value="1"/>
</dbReference>
<dbReference type="Gene3D" id="3.20.20.140">
    <property type="entry name" value="Metal-dependent hydrolases"/>
    <property type="match status" value="1"/>
</dbReference>
<comment type="similarity">
    <text evidence="2">Belongs to the eukaryotic/archaeal RNase P protein component 3 family.</text>
</comment>
<dbReference type="InterPro" id="IPR002738">
    <property type="entry name" value="RNase_P_p30"/>
</dbReference>
<evidence type="ECO:0000256" key="3">
    <source>
        <dbReference type="ARBA" id="ARBA00022694"/>
    </source>
</evidence>
<dbReference type="AlphaFoldDB" id="A0A1E3HXV4"/>
<dbReference type="PANTHER" id="PTHR13031">
    <property type="entry name" value="RIBONUCLEASE P SUBUNIT P30"/>
    <property type="match status" value="1"/>
</dbReference>
<dbReference type="RefSeq" id="XP_018995541.1">
    <property type="nucleotide sequence ID" value="XM_019136872.1"/>
</dbReference>
<dbReference type="Proteomes" id="UP000094065">
    <property type="component" value="Unassembled WGS sequence"/>
</dbReference>
<dbReference type="GeneID" id="30154394"/>
<evidence type="ECO:0000256" key="4">
    <source>
        <dbReference type="SAM" id="MobiDB-lite"/>
    </source>
</evidence>
<evidence type="ECO:0000256" key="2">
    <source>
        <dbReference type="ARBA" id="ARBA00007331"/>
    </source>
</evidence>
<comment type="caution">
    <text evidence="5">The sequence shown here is derived from an EMBL/GenBank/DDBJ whole genome shotgun (WGS) entry which is preliminary data.</text>
</comment>
<feature type="region of interest" description="Disordered" evidence="4">
    <location>
        <begin position="321"/>
        <end position="350"/>
    </location>
</feature>
<dbReference type="STRING" id="1295533.A0A1E3HXV4"/>
<organism evidence="5 6">
    <name type="scientific">Cryptococcus amylolentus CBS 6039</name>
    <dbReference type="NCBI Taxonomy" id="1295533"/>
    <lineage>
        <taxon>Eukaryota</taxon>
        <taxon>Fungi</taxon>
        <taxon>Dikarya</taxon>
        <taxon>Basidiomycota</taxon>
        <taxon>Agaricomycotina</taxon>
        <taxon>Tremellomycetes</taxon>
        <taxon>Tremellales</taxon>
        <taxon>Cryptococcaceae</taxon>
        <taxon>Cryptococcus</taxon>
    </lineage>
</organism>
<protein>
    <submittedName>
        <fullName evidence="5">Uncharacterized protein</fullName>
    </submittedName>
</protein>
<keyword evidence="6" id="KW-1185">Reference proteome</keyword>
<dbReference type="PANTHER" id="PTHR13031:SF0">
    <property type="entry name" value="RIBONUCLEASE P PROTEIN SUBUNIT P30"/>
    <property type="match status" value="1"/>
</dbReference>
<keyword evidence="3" id="KW-0819">tRNA processing</keyword>
<gene>
    <name evidence="5" type="ORF">L202_03085</name>
</gene>
<comment type="subcellular location">
    <subcellularLocation>
        <location evidence="1">Nucleus</location>
    </subcellularLocation>
</comment>